<protein>
    <submittedName>
        <fullName evidence="5">Cobalt-precorrin-6A reductase</fullName>
        <ecNumber evidence="5">1.3.1.106</ecNumber>
    </submittedName>
</protein>
<feature type="compositionally biased region" description="Low complexity" evidence="4">
    <location>
        <begin position="259"/>
        <end position="273"/>
    </location>
</feature>
<dbReference type="GO" id="GO:0009236">
    <property type="term" value="P:cobalamin biosynthetic process"/>
    <property type="evidence" value="ECO:0007669"/>
    <property type="project" value="UniProtKB-UniPathway"/>
</dbReference>
<dbReference type="UniPathway" id="UPA00148"/>
<evidence type="ECO:0000256" key="2">
    <source>
        <dbReference type="ARBA" id="ARBA00022573"/>
    </source>
</evidence>
<reference evidence="5 6" key="1">
    <citation type="submission" date="2018-10" db="EMBL/GenBank/DDBJ databases">
        <title>Comamonadaceae CDC group NO-1 genome sequencing and assembly.</title>
        <authorList>
            <person name="Bernier A.-M."/>
            <person name="Bernard K."/>
        </authorList>
    </citation>
    <scope>NUCLEOTIDE SEQUENCE [LARGE SCALE GENOMIC DNA]</scope>
    <source>
        <strain evidence="5 6">NML161473</strain>
    </source>
</reference>
<dbReference type="PANTHER" id="PTHR36925">
    <property type="entry name" value="COBALT-PRECORRIN-6A REDUCTASE"/>
    <property type="match status" value="1"/>
</dbReference>
<feature type="region of interest" description="Disordered" evidence="4">
    <location>
        <begin position="247"/>
        <end position="273"/>
    </location>
</feature>
<dbReference type="InterPro" id="IPR003723">
    <property type="entry name" value="Precorrin-6x_reduct"/>
</dbReference>
<evidence type="ECO:0000313" key="6">
    <source>
        <dbReference type="Proteomes" id="UP000267035"/>
    </source>
</evidence>
<evidence type="ECO:0000256" key="1">
    <source>
        <dbReference type="ARBA" id="ARBA00004953"/>
    </source>
</evidence>
<proteinExistence type="predicted"/>
<dbReference type="EMBL" id="RDQL01000011">
    <property type="protein sequence ID" value="RMW98677.1"/>
    <property type="molecule type" value="Genomic_DNA"/>
</dbReference>
<dbReference type="NCBIfam" id="TIGR00715">
    <property type="entry name" value="precor6x_red"/>
    <property type="match status" value="1"/>
</dbReference>
<keyword evidence="6" id="KW-1185">Reference proteome</keyword>
<dbReference type="PROSITE" id="PS51014">
    <property type="entry name" value="COBK_CBIJ"/>
    <property type="match status" value="1"/>
</dbReference>
<comment type="pathway">
    <text evidence="1">Cofactor biosynthesis; adenosylcobalamin biosynthesis.</text>
</comment>
<evidence type="ECO:0000256" key="3">
    <source>
        <dbReference type="ARBA" id="ARBA00023002"/>
    </source>
</evidence>
<keyword evidence="2" id="KW-0169">Cobalamin biosynthesis</keyword>
<dbReference type="Proteomes" id="UP000267035">
    <property type="component" value="Unassembled WGS sequence"/>
</dbReference>
<evidence type="ECO:0000313" key="5">
    <source>
        <dbReference type="EMBL" id="RMW98677.1"/>
    </source>
</evidence>
<accession>A0A3M6Q686</accession>
<gene>
    <name evidence="5" type="ORF">EBQ25_08925</name>
</gene>
<sequence>MTHVLLLGGTSEASALARALSQAGIAAVFSYAGATRAPLAQPLPTRCGGFGGVAGLVQFIRAQGITHVVDATHPFAAQMSRHACLACAETGSALLALERAPWQPQPGDCWHAVADMAAAAAALPAAPSRVFLAVGRKQLDAFAVQPQHHYLLRLVDAPDALPLPQASVVLGRGPFSAEDDLALLRQHRIEWVVAKNAGGEATRGKLDAARALGLPVVMVQRPALPARASVQSVAQVLDWLGQGGLGHGPGRAGGPASPPAVASAASATPADPA</sequence>
<dbReference type="PANTHER" id="PTHR36925:SF1">
    <property type="entry name" value="COBALT-PRECORRIN-6A REDUCTASE"/>
    <property type="match status" value="1"/>
</dbReference>
<dbReference type="GO" id="GO:0016994">
    <property type="term" value="F:precorrin-6A reductase activity"/>
    <property type="evidence" value="ECO:0007669"/>
    <property type="project" value="InterPro"/>
</dbReference>
<organism evidence="5 6">
    <name type="scientific">Allofranklinella schreckenbergeri</name>
    <dbReference type="NCBI Taxonomy" id="1076744"/>
    <lineage>
        <taxon>Bacteria</taxon>
        <taxon>Pseudomonadati</taxon>
        <taxon>Pseudomonadota</taxon>
        <taxon>Betaproteobacteria</taxon>
        <taxon>Burkholderiales</taxon>
        <taxon>Comamonadaceae</taxon>
        <taxon>Allofranklinella</taxon>
    </lineage>
</organism>
<name>A0A3M6Q686_9BURK</name>
<dbReference type="EC" id="1.3.1.106" evidence="5"/>
<dbReference type="AlphaFoldDB" id="A0A3M6Q686"/>
<evidence type="ECO:0000256" key="4">
    <source>
        <dbReference type="SAM" id="MobiDB-lite"/>
    </source>
</evidence>
<dbReference type="NCBIfam" id="NF005968">
    <property type="entry name" value="PRK08057.1-2"/>
    <property type="match status" value="1"/>
</dbReference>
<comment type="caution">
    <text evidence="5">The sequence shown here is derived from an EMBL/GenBank/DDBJ whole genome shotgun (WGS) entry which is preliminary data.</text>
</comment>
<dbReference type="RefSeq" id="WP_122254271.1">
    <property type="nucleotide sequence ID" value="NZ_RDQL01000011.1"/>
</dbReference>
<keyword evidence="3 5" id="KW-0560">Oxidoreductase</keyword>
<dbReference type="Pfam" id="PF02571">
    <property type="entry name" value="CbiJ"/>
    <property type="match status" value="1"/>
</dbReference>